<reference evidence="1" key="1">
    <citation type="journal article" date="2021" name="Open Biol.">
        <title>Shared evolutionary footprints suggest mitochondrial oxidative damage underlies multiple complex I losses in fungi.</title>
        <authorList>
            <person name="Schikora-Tamarit M.A."/>
            <person name="Marcet-Houben M."/>
            <person name="Nosek J."/>
            <person name="Gabaldon T."/>
        </authorList>
    </citation>
    <scope>NUCLEOTIDE SEQUENCE</scope>
    <source>
        <strain evidence="1">CBS2887</strain>
    </source>
</reference>
<reference evidence="1" key="2">
    <citation type="submission" date="2021-01" db="EMBL/GenBank/DDBJ databases">
        <authorList>
            <person name="Schikora-Tamarit M.A."/>
        </authorList>
    </citation>
    <scope>NUCLEOTIDE SEQUENCE</scope>
    <source>
        <strain evidence="1">CBS2887</strain>
    </source>
</reference>
<comment type="caution">
    <text evidence="1">The sequence shown here is derived from an EMBL/GenBank/DDBJ whole genome shotgun (WGS) entry which is preliminary data.</text>
</comment>
<dbReference type="Proteomes" id="UP000774326">
    <property type="component" value="Unassembled WGS sequence"/>
</dbReference>
<dbReference type="EMBL" id="JAEUBG010005855">
    <property type="protein sequence ID" value="KAH3672141.1"/>
    <property type="molecule type" value="Genomic_DNA"/>
</dbReference>
<gene>
    <name evidence="1" type="ORF">WICPIJ_010135</name>
</gene>
<keyword evidence="2" id="KW-1185">Reference proteome</keyword>
<sequence>MSKSPYNLLGWFAVWNFSARNTSNKSSFTCTSTPCLSNTKYSFKVKYFNSIKSSVSSSLDILMNPTESVTRFSVNSMNFSVLVKFSKLKLVNVLINTILKWLNSDS</sequence>
<organism evidence="1 2">
    <name type="scientific">Wickerhamomyces pijperi</name>
    <name type="common">Yeast</name>
    <name type="synonym">Pichia pijperi</name>
    <dbReference type="NCBI Taxonomy" id="599730"/>
    <lineage>
        <taxon>Eukaryota</taxon>
        <taxon>Fungi</taxon>
        <taxon>Dikarya</taxon>
        <taxon>Ascomycota</taxon>
        <taxon>Saccharomycotina</taxon>
        <taxon>Saccharomycetes</taxon>
        <taxon>Phaffomycetales</taxon>
        <taxon>Wickerhamomycetaceae</taxon>
        <taxon>Wickerhamomyces</taxon>
    </lineage>
</organism>
<name>A0A9P8TBG8_WICPI</name>
<evidence type="ECO:0000313" key="2">
    <source>
        <dbReference type="Proteomes" id="UP000774326"/>
    </source>
</evidence>
<evidence type="ECO:0000313" key="1">
    <source>
        <dbReference type="EMBL" id="KAH3672141.1"/>
    </source>
</evidence>
<dbReference type="AlphaFoldDB" id="A0A9P8TBG8"/>
<proteinExistence type="predicted"/>
<accession>A0A9P8TBG8</accession>
<protein>
    <submittedName>
        <fullName evidence="1">Uncharacterized protein</fullName>
    </submittedName>
</protein>